<evidence type="ECO:0000259" key="7">
    <source>
        <dbReference type="Pfam" id="PF04130"/>
    </source>
</evidence>
<evidence type="ECO:0000256" key="5">
    <source>
        <dbReference type="RuleBase" id="RU363050"/>
    </source>
</evidence>
<evidence type="ECO:0000256" key="6">
    <source>
        <dbReference type="SAM" id="MobiDB-lite"/>
    </source>
</evidence>
<evidence type="ECO:0000313" key="10">
    <source>
        <dbReference type="Proteomes" id="UP000196158"/>
    </source>
</evidence>
<dbReference type="Gene3D" id="1.20.120.1900">
    <property type="entry name" value="Gamma-tubulin complex, C-terminal domain"/>
    <property type="match status" value="1"/>
</dbReference>
<evidence type="ECO:0000313" key="9">
    <source>
        <dbReference type="EMBL" id="SMN20746.1"/>
    </source>
</evidence>
<dbReference type="GO" id="GO:0051321">
    <property type="term" value="P:meiotic cell cycle"/>
    <property type="evidence" value="ECO:0007669"/>
    <property type="project" value="TreeGrafter"/>
</dbReference>
<comment type="similarity">
    <text evidence="1 5">Belongs to the TUBGCP family.</text>
</comment>
<dbReference type="EMBL" id="FXLY01000006">
    <property type="protein sequence ID" value="SMN20746.1"/>
    <property type="molecule type" value="Genomic_DNA"/>
</dbReference>
<evidence type="ECO:0000256" key="3">
    <source>
        <dbReference type="ARBA" id="ARBA00022701"/>
    </source>
</evidence>
<comment type="subcellular location">
    <subcellularLocation>
        <location evidence="5">Cytoplasm</location>
        <location evidence="5">Cytoskeleton</location>
        <location evidence="5">Microtubule organizing center</location>
    </subcellularLocation>
</comment>
<dbReference type="GO" id="GO:0000930">
    <property type="term" value="C:gamma-tubulin complex"/>
    <property type="evidence" value="ECO:0007669"/>
    <property type="project" value="TreeGrafter"/>
</dbReference>
<evidence type="ECO:0000256" key="2">
    <source>
        <dbReference type="ARBA" id="ARBA00022490"/>
    </source>
</evidence>
<dbReference type="OrthoDB" id="2192946at2759"/>
<name>A0A1X7R678_9SACH</name>
<gene>
    <name evidence="9" type="ORF">KASA_0M01408G</name>
</gene>
<dbReference type="Pfam" id="PF04130">
    <property type="entry name" value="GCP_C_terminal"/>
    <property type="match status" value="1"/>
</dbReference>
<dbReference type="GO" id="GO:0005874">
    <property type="term" value="C:microtubule"/>
    <property type="evidence" value="ECO:0007669"/>
    <property type="project" value="UniProtKB-KW"/>
</dbReference>
<proteinExistence type="inferred from homology"/>
<dbReference type="InterPro" id="IPR042241">
    <property type="entry name" value="GCP_C_sf"/>
</dbReference>
<sequence length="836" mass="98409">MDVREVEDVVLLEEIKTTDPILTRIVNYEPFSHISPKLKSSPINELPDIRTQEALVVYDLLCVMRGLGGIYIRFNKDYDPHSGEEPQFRLVKKMDASLKSFCSKIVNLGKYYVMLRNASEQWSGNQYGIVLQRLGFEIRSYLNDVYLKFIQDELESKFMENSRFSLREFKQIVNNSKLHQEMQILYHIKNKIDQEMDMRNKIDPERVKFSNLLAELKGINDNNNNESNHSTSGMDNTHNEDNTLEDKYSVFIDGDYFPVAKGGVIINVIASVINDCLGDQHAVIFMKQLLEAISGSYCDTLHQWMSQGILNDSHDEFMINDTMKHFNGIINNPIEYERIWLTQYCVKKDGLLNKFANGNNKELLFKIVMTGKLLNLIRTSLQMSQLPIPNKMNEIMLPITIIDMFEGTKFELYINGWYQRANELSLQLFYENYKIQDILICLQRRFFGYCNGQIFQKLLHKNLNELTKRHNFEQRHLSNNKLIQFLRDEKQLEINNNDIILSLLSVTYDKYSFRENMLEANERYNSFEENFNELIENKENNNMNKFTTALLQDINKDKILNEINSKNELKSNIHYLTFDVSIPYPINVIINRVNITQYQTISRYFNLIQYHSTLLDEIWLEINKNKIWRYTGYPTDVYYKIIKRSRFIHMKMNHYIKCLNEIIIRESIDKEMSNIMNGKFDNIIDLQNELEIKLSNIMGNNNLLQLMDIQLQMFDIIQIFCKFIASLRSKLCQLDYNLYERYIAKTGKTSSTNTNNQIYDEDRSIEIIRQLNQFLSTIQIRFQQHFNVFCEGLDISTHSTTTTTTTNELENDATNNDSWPLNERLLNALTGGQRVS</sequence>
<evidence type="ECO:0000259" key="8">
    <source>
        <dbReference type="Pfam" id="PF17681"/>
    </source>
</evidence>
<evidence type="ECO:0000256" key="4">
    <source>
        <dbReference type="ARBA" id="ARBA00023212"/>
    </source>
</evidence>
<keyword evidence="3 5" id="KW-0493">Microtubule</keyword>
<dbReference type="InterPro" id="IPR040457">
    <property type="entry name" value="GCP_C"/>
</dbReference>
<reference evidence="9 10" key="1">
    <citation type="submission" date="2017-04" db="EMBL/GenBank/DDBJ databases">
        <authorList>
            <person name="Afonso C.L."/>
            <person name="Miller P.J."/>
            <person name="Scott M.A."/>
            <person name="Spackman E."/>
            <person name="Goraichik I."/>
            <person name="Dimitrov K.M."/>
            <person name="Suarez D.L."/>
            <person name="Swayne D.E."/>
        </authorList>
    </citation>
    <scope>NUCLEOTIDE SEQUENCE [LARGE SCALE GENOMIC DNA]</scope>
</reference>
<dbReference type="AlphaFoldDB" id="A0A1X7R678"/>
<dbReference type="GO" id="GO:0000278">
    <property type="term" value="P:mitotic cell cycle"/>
    <property type="evidence" value="ECO:0007669"/>
    <property type="project" value="TreeGrafter"/>
</dbReference>
<dbReference type="InterPro" id="IPR041470">
    <property type="entry name" value="GCP_N"/>
</dbReference>
<keyword evidence="2 5" id="KW-0963">Cytoplasm</keyword>
<dbReference type="STRING" id="1789683.A0A1X7R678"/>
<dbReference type="InterPro" id="IPR007259">
    <property type="entry name" value="GCP"/>
</dbReference>
<organism evidence="9 10">
    <name type="scientific">Maudiozyma saulgeensis</name>
    <dbReference type="NCBI Taxonomy" id="1789683"/>
    <lineage>
        <taxon>Eukaryota</taxon>
        <taxon>Fungi</taxon>
        <taxon>Dikarya</taxon>
        <taxon>Ascomycota</taxon>
        <taxon>Saccharomycotina</taxon>
        <taxon>Saccharomycetes</taxon>
        <taxon>Saccharomycetales</taxon>
        <taxon>Saccharomycetaceae</taxon>
        <taxon>Maudiozyma</taxon>
    </lineage>
</organism>
<feature type="domain" description="Gamma tubulin complex component protein N-terminal" evidence="8">
    <location>
        <begin position="57"/>
        <end position="431"/>
    </location>
</feature>
<dbReference type="Proteomes" id="UP000196158">
    <property type="component" value="Unassembled WGS sequence"/>
</dbReference>
<dbReference type="GO" id="GO:0000922">
    <property type="term" value="C:spindle pole"/>
    <property type="evidence" value="ECO:0007669"/>
    <property type="project" value="InterPro"/>
</dbReference>
<keyword evidence="4 5" id="KW-0206">Cytoskeleton</keyword>
<feature type="domain" description="Gamma tubulin complex component C-terminal" evidence="7">
    <location>
        <begin position="443"/>
        <end position="799"/>
    </location>
</feature>
<dbReference type="GO" id="GO:0007020">
    <property type="term" value="P:microtubule nucleation"/>
    <property type="evidence" value="ECO:0007669"/>
    <property type="project" value="InterPro"/>
</dbReference>
<protein>
    <recommendedName>
        <fullName evidence="5">Spindle pole body component</fullName>
    </recommendedName>
</protein>
<keyword evidence="10" id="KW-1185">Reference proteome</keyword>
<dbReference type="GO" id="GO:0044732">
    <property type="term" value="C:mitotic spindle pole body"/>
    <property type="evidence" value="ECO:0007669"/>
    <property type="project" value="TreeGrafter"/>
</dbReference>
<dbReference type="GO" id="GO:0051225">
    <property type="term" value="P:spindle assembly"/>
    <property type="evidence" value="ECO:0007669"/>
    <property type="project" value="TreeGrafter"/>
</dbReference>
<dbReference type="Pfam" id="PF17681">
    <property type="entry name" value="GCP_N_terminal"/>
    <property type="match status" value="1"/>
</dbReference>
<dbReference type="PANTHER" id="PTHR19302:SF13">
    <property type="entry name" value="GAMMA-TUBULIN COMPLEX COMPONENT 2"/>
    <property type="match status" value="1"/>
</dbReference>
<feature type="region of interest" description="Disordered" evidence="6">
    <location>
        <begin position="220"/>
        <end position="240"/>
    </location>
</feature>
<dbReference type="GO" id="GO:0043015">
    <property type="term" value="F:gamma-tubulin binding"/>
    <property type="evidence" value="ECO:0007669"/>
    <property type="project" value="InterPro"/>
</dbReference>
<accession>A0A1X7R678</accession>
<dbReference type="GO" id="GO:0031122">
    <property type="term" value="P:cytoplasmic microtubule organization"/>
    <property type="evidence" value="ECO:0007669"/>
    <property type="project" value="TreeGrafter"/>
</dbReference>
<dbReference type="GO" id="GO:0051011">
    <property type="term" value="F:microtubule minus-end binding"/>
    <property type="evidence" value="ECO:0007669"/>
    <property type="project" value="TreeGrafter"/>
</dbReference>
<dbReference type="PANTHER" id="PTHR19302">
    <property type="entry name" value="GAMMA TUBULIN COMPLEX PROTEIN"/>
    <property type="match status" value="1"/>
</dbReference>
<evidence type="ECO:0000256" key="1">
    <source>
        <dbReference type="ARBA" id="ARBA00010337"/>
    </source>
</evidence>